<sequence length="285" mass="32118">MQALYPPPFYPTDDIDESPLFTQLNADVRRLIYLKVFSSSRVVVAFRAHGDPPSSGPRGWMHYECQEGSALPPDDSIATKNPNRLQGTSLLFSCQKVYAEAVWVLYPSITMVFDSPDLFCFFNRCFQSKVGMLRSCEFYCAVVPKEQDGASDLNLLTRALRNRSGPLRVRIRVYNPSDFDGAFVGNLDNAVAQQTVQAIKCIMSMEDISGSISLPSQLEKATRSFAHEHSARFSLIFHTDYMHDSDGSEMEEFDMGPYPAVEESDQDDQGSDFWNDTADYDDEDD</sequence>
<proteinExistence type="predicted"/>
<name>A0A9W8VLH1_9HYPO</name>
<accession>A0A9W8VLH1</accession>
<comment type="caution">
    <text evidence="3">The sequence shown here is derived from an EMBL/GenBank/DDBJ whole genome shotgun (WGS) entry which is preliminary data.</text>
</comment>
<dbReference type="InterPro" id="IPR056632">
    <property type="entry name" value="DUF7730"/>
</dbReference>
<dbReference type="Proteomes" id="UP001152049">
    <property type="component" value="Unassembled WGS sequence"/>
</dbReference>
<feature type="domain" description="DUF7730" evidence="2">
    <location>
        <begin position="16"/>
        <end position="113"/>
    </location>
</feature>
<evidence type="ECO:0000259" key="2">
    <source>
        <dbReference type="Pfam" id="PF24864"/>
    </source>
</evidence>
<evidence type="ECO:0000256" key="1">
    <source>
        <dbReference type="SAM" id="MobiDB-lite"/>
    </source>
</evidence>
<reference evidence="3" key="1">
    <citation type="submission" date="2022-09" db="EMBL/GenBank/DDBJ databases">
        <title>Fusarium specimens isolated from Avocado Roots.</title>
        <authorList>
            <person name="Stajich J."/>
            <person name="Roper C."/>
            <person name="Heimlech-Rivalta G."/>
        </authorList>
    </citation>
    <scope>NUCLEOTIDE SEQUENCE</scope>
    <source>
        <strain evidence="3">CF00136</strain>
    </source>
</reference>
<evidence type="ECO:0000313" key="3">
    <source>
        <dbReference type="EMBL" id="KAJ4269707.1"/>
    </source>
</evidence>
<evidence type="ECO:0000313" key="4">
    <source>
        <dbReference type="Proteomes" id="UP001152049"/>
    </source>
</evidence>
<protein>
    <recommendedName>
        <fullName evidence="2">DUF7730 domain-containing protein</fullName>
    </recommendedName>
</protein>
<dbReference type="OrthoDB" id="4965709at2759"/>
<dbReference type="Pfam" id="PF24864">
    <property type="entry name" value="DUF7730"/>
    <property type="match status" value="1"/>
</dbReference>
<dbReference type="AlphaFoldDB" id="A0A9W8VLH1"/>
<gene>
    <name evidence="3" type="ORF">NW762_001375</name>
</gene>
<keyword evidence="4" id="KW-1185">Reference proteome</keyword>
<feature type="region of interest" description="Disordered" evidence="1">
    <location>
        <begin position="247"/>
        <end position="285"/>
    </location>
</feature>
<dbReference type="EMBL" id="JAOQAZ010000002">
    <property type="protein sequence ID" value="KAJ4269707.1"/>
    <property type="molecule type" value="Genomic_DNA"/>
</dbReference>
<organism evidence="3 4">
    <name type="scientific">Fusarium torreyae</name>
    <dbReference type="NCBI Taxonomy" id="1237075"/>
    <lineage>
        <taxon>Eukaryota</taxon>
        <taxon>Fungi</taxon>
        <taxon>Dikarya</taxon>
        <taxon>Ascomycota</taxon>
        <taxon>Pezizomycotina</taxon>
        <taxon>Sordariomycetes</taxon>
        <taxon>Hypocreomycetidae</taxon>
        <taxon>Hypocreales</taxon>
        <taxon>Nectriaceae</taxon>
        <taxon>Fusarium</taxon>
    </lineage>
</organism>